<organism evidence="1 2">
    <name type="scientific">Klebsiella phage vB_KleM_RaK2</name>
    <dbReference type="NCBI Taxonomy" id="1147094"/>
    <lineage>
        <taxon>Viruses</taxon>
        <taxon>Duplodnaviria</taxon>
        <taxon>Heunggongvirae</taxon>
        <taxon>Uroviricota</taxon>
        <taxon>Caudoviricetes</taxon>
        <taxon>Alcyoneusvirus</taxon>
        <taxon>Alcyoneusvirus RaK2</taxon>
    </lineage>
</organism>
<name>H6X4E7_9CAUD</name>
<evidence type="ECO:0000313" key="1">
    <source>
        <dbReference type="EMBL" id="AFA44613.1"/>
    </source>
</evidence>
<reference evidence="1 2" key="1">
    <citation type="journal article" date="2012" name="J. Virol.">
        <title>Genome of Klebsiella sp.-Infecting Bacteriophage vB_KleM_RaK2.</title>
        <authorList>
            <person name="Simoliunas E."/>
            <person name="Kaliniene L."/>
            <person name="Truncaite L."/>
            <person name="Klausa V."/>
            <person name="Zajanckauskaite A."/>
            <person name="Meskys R."/>
        </authorList>
    </citation>
    <scope>NUCLEOTIDE SEQUENCE [LARGE SCALE GENOMIC DNA]</scope>
</reference>
<dbReference type="Proteomes" id="UP000007524">
    <property type="component" value="Segment"/>
</dbReference>
<dbReference type="EMBL" id="JQ513383">
    <property type="protein sequence ID" value="AFA44613.1"/>
    <property type="molecule type" value="Genomic_DNA"/>
</dbReference>
<protein>
    <submittedName>
        <fullName evidence="1">Uncharacterized protein</fullName>
    </submittedName>
</protein>
<evidence type="ECO:0000313" key="2">
    <source>
        <dbReference type="Proteomes" id="UP000007524"/>
    </source>
</evidence>
<sequence>MSSIVINETLLSVTYDNDSVFPGKDYGDEIPVKVELDQSVGNADDIKRTMVVKIGDITLLPIDIDYIKFMIDRANTIAETFK</sequence>
<dbReference type="GeneID" id="14012928"/>
<gene>
    <name evidence="1" type="ORF">RaK2_00340</name>
</gene>
<accession>H6X4E7</accession>
<keyword evidence="2" id="KW-1185">Reference proteome</keyword>
<dbReference type="KEGG" id="vg:14012928"/>
<proteinExistence type="predicted"/>
<dbReference type="RefSeq" id="YP_007007495.1">
    <property type="nucleotide sequence ID" value="NC_019526.1"/>
</dbReference>